<dbReference type="AlphaFoldDB" id="A0A3P2A2H8"/>
<comment type="caution">
    <text evidence="1">The sequence shown here is derived from an EMBL/GenBank/DDBJ whole genome shotgun (WGS) entry which is preliminary data.</text>
</comment>
<name>A0A3P2A2H8_9NEIS</name>
<accession>A0A3P2A2H8</accession>
<evidence type="ECO:0000313" key="2">
    <source>
        <dbReference type="Proteomes" id="UP000269923"/>
    </source>
</evidence>
<organism evidence="1 2">
    <name type="scientific">Conchiformibius steedae</name>
    <dbReference type="NCBI Taxonomy" id="153493"/>
    <lineage>
        <taxon>Bacteria</taxon>
        <taxon>Pseudomonadati</taxon>
        <taxon>Pseudomonadota</taxon>
        <taxon>Betaproteobacteria</taxon>
        <taxon>Neisseriales</taxon>
        <taxon>Neisseriaceae</taxon>
        <taxon>Conchiformibius</taxon>
    </lineage>
</organism>
<dbReference type="Proteomes" id="UP000269923">
    <property type="component" value="Unassembled WGS sequence"/>
</dbReference>
<gene>
    <name evidence="1" type="ORF">EII21_08245</name>
</gene>
<protein>
    <submittedName>
        <fullName evidence="1">Uncharacterized protein</fullName>
    </submittedName>
</protein>
<dbReference type="OrthoDB" id="8779193at2"/>
<sequence>MPPHIQSQLDFSIASLDTVEQYLLSQYQTIDAIMAEPSFILDGYAVYVGETFRKALKGNPLNQWELMLVEDNVFFDLPVIHTTYYIGCPLTLVTASLDRRTGHYWSGILNNVLAKQQ</sequence>
<dbReference type="EMBL" id="RQYC01000013">
    <property type="protein sequence ID" value="RRD89632.1"/>
    <property type="molecule type" value="Genomic_DNA"/>
</dbReference>
<evidence type="ECO:0000313" key="1">
    <source>
        <dbReference type="EMBL" id="RRD89632.1"/>
    </source>
</evidence>
<proteinExistence type="predicted"/>
<reference evidence="1 2" key="1">
    <citation type="submission" date="2018-11" db="EMBL/GenBank/DDBJ databases">
        <title>Genomes From Bacteria Associated with the Canine Oral Cavity: a Test Case for Automated Genome-Based Taxonomic Assignment.</title>
        <authorList>
            <person name="Coil D.A."/>
            <person name="Jospin G."/>
            <person name="Darling A.E."/>
            <person name="Wallis C."/>
            <person name="Davis I.J."/>
            <person name="Harris S."/>
            <person name="Eisen J.A."/>
            <person name="Holcombe L.J."/>
            <person name="O'Flynn C."/>
        </authorList>
    </citation>
    <scope>NUCLEOTIDE SEQUENCE [LARGE SCALE GENOMIC DNA]</scope>
    <source>
        <strain evidence="1 2">COT-280</strain>
    </source>
</reference>
<keyword evidence="2" id="KW-1185">Reference proteome</keyword>